<evidence type="ECO:0000256" key="1">
    <source>
        <dbReference type="ARBA" id="ARBA00004167"/>
    </source>
</evidence>
<evidence type="ECO:0000256" key="7">
    <source>
        <dbReference type="SAM" id="SignalP"/>
    </source>
</evidence>
<dbReference type="InterPro" id="IPR000157">
    <property type="entry name" value="TIR_dom"/>
</dbReference>
<dbReference type="GO" id="GO:0005886">
    <property type="term" value="C:plasma membrane"/>
    <property type="evidence" value="ECO:0007669"/>
    <property type="project" value="TreeGrafter"/>
</dbReference>
<keyword evidence="5" id="KW-1133">Transmembrane helix</keyword>
<evidence type="ECO:0000256" key="4">
    <source>
        <dbReference type="ARBA" id="ARBA00022729"/>
    </source>
</evidence>
<dbReference type="SUPFAM" id="SSF52058">
    <property type="entry name" value="L domain-like"/>
    <property type="match status" value="1"/>
</dbReference>
<keyword evidence="3" id="KW-0812">Transmembrane</keyword>
<comment type="similarity">
    <text evidence="2">Belongs to the Toll-like receptor family.</text>
</comment>
<dbReference type="InterPro" id="IPR001611">
    <property type="entry name" value="Leu-rich_rpt"/>
</dbReference>
<evidence type="ECO:0000256" key="3">
    <source>
        <dbReference type="ARBA" id="ARBA00022692"/>
    </source>
</evidence>
<dbReference type="GO" id="GO:0038023">
    <property type="term" value="F:signaling receptor activity"/>
    <property type="evidence" value="ECO:0007669"/>
    <property type="project" value="TreeGrafter"/>
</dbReference>
<dbReference type="PANTHER" id="PTHR24365:SF530">
    <property type="entry name" value="MSTPROX-RELATED"/>
    <property type="match status" value="1"/>
</dbReference>
<feature type="domain" description="TIR" evidence="8">
    <location>
        <begin position="387"/>
        <end position="523"/>
    </location>
</feature>
<dbReference type="PROSITE" id="PS50104">
    <property type="entry name" value="TIR"/>
    <property type="match status" value="1"/>
</dbReference>
<name>A0A7R9GTW1_TIMCR</name>
<evidence type="ECO:0000256" key="5">
    <source>
        <dbReference type="ARBA" id="ARBA00022989"/>
    </source>
</evidence>
<dbReference type="Gene3D" id="3.80.10.10">
    <property type="entry name" value="Ribonuclease Inhibitor"/>
    <property type="match status" value="2"/>
</dbReference>
<accession>A0A7R9GTW1</accession>
<proteinExistence type="inferred from homology"/>
<gene>
    <name evidence="9" type="ORF">TCEB3V08_LOCUS2590</name>
</gene>
<sequence>MSLKCRWQLYGFSILSFLSLLATEPSDSPQSALGLFHGYTTALGVRGTLKPPDVVTDEVKQILEGVNIPTSCPLEVDELNSACVECQDPNYIYCNITESLITEDLDGLDQINFLRIDTESLHQIKSRFFGELDVKTLDIRYTGLLSLDFDLFSGIQNLRSLIIRSPSTVVIQRTQHTLSKKKTSFRHHARAGTARATVLSLPGSTTFLPTPSYVRMRTTVKHHVAGTEILEPLQSTLTFLDASGSTFEDNSHPTQEQPLPNILEKLMIGLQSKENNSTSIQGLSFANSQLTSIPYKALYIVRGSLQYLSLSRNNIDTLSMRDNMSNLNGEANQTININDANETQLMFPFMPKLLELDLSDCALYALNATILSFMDDERSTTTKDRVFKYDIFVSYSDCNREWVLDELLPNLENDSNLKVCLHERDFQFFILYLWWASGQDRLSHFVSHRDNQTIVGSSPFLSSATYSYLIDLKDSLETTLTPERKAHSHLWQVQLLTWCLSTMLSPSPRKSPAADLEALVEQLYLTEED</sequence>
<dbReference type="PROSITE" id="PS51450">
    <property type="entry name" value="LRR"/>
    <property type="match status" value="1"/>
</dbReference>
<protein>
    <recommendedName>
        <fullName evidence="8">TIR domain-containing protein</fullName>
    </recommendedName>
</protein>
<feature type="signal peptide" evidence="7">
    <location>
        <begin position="1"/>
        <end position="23"/>
    </location>
</feature>
<dbReference type="GO" id="GO:0007165">
    <property type="term" value="P:signal transduction"/>
    <property type="evidence" value="ECO:0007669"/>
    <property type="project" value="InterPro"/>
</dbReference>
<keyword evidence="4 7" id="KW-0732">Signal</keyword>
<evidence type="ECO:0000256" key="2">
    <source>
        <dbReference type="ARBA" id="ARBA00009634"/>
    </source>
</evidence>
<organism evidence="9">
    <name type="scientific">Timema cristinae</name>
    <name type="common">Walking stick</name>
    <dbReference type="NCBI Taxonomy" id="61476"/>
    <lineage>
        <taxon>Eukaryota</taxon>
        <taxon>Metazoa</taxon>
        <taxon>Ecdysozoa</taxon>
        <taxon>Arthropoda</taxon>
        <taxon>Hexapoda</taxon>
        <taxon>Insecta</taxon>
        <taxon>Pterygota</taxon>
        <taxon>Neoptera</taxon>
        <taxon>Polyneoptera</taxon>
        <taxon>Phasmatodea</taxon>
        <taxon>Timematodea</taxon>
        <taxon>Timematoidea</taxon>
        <taxon>Timematidae</taxon>
        <taxon>Timema</taxon>
    </lineage>
</organism>
<dbReference type="InterPro" id="IPR035897">
    <property type="entry name" value="Toll_tir_struct_dom_sf"/>
</dbReference>
<dbReference type="SUPFAM" id="SSF52200">
    <property type="entry name" value="Toll/Interleukin receptor TIR domain"/>
    <property type="match status" value="1"/>
</dbReference>
<dbReference type="EMBL" id="OC317038">
    <property type="protein sequence ID" value="CAD7394671.1"/>
    <property type="molecule type" value="Genomic_DNA"/>
</dbReference>
<feature type="chain" id="PRO_5030907497" description="TIR domain-containing protein" evidence="7">
    <location>
        <begin position="24"/>
        <end position="529"/>
    </location>
</feature>
<dbReference type="PANTHER" id="PTHR24365">
    <property type="entry name" value="TOLL-LIKE RECEPTOR"/>
    <property type="match status" value="1"/>
</dbReference>
<evidence type="ECO:0000259" key="8">
    <source>
        <dbReference type="PROSITE" id="PS50104"/>
    </source>
</evidence>
<dbReference type="InterPro" id="IPR032675">
    <property type="entry name" value="LRR_dom_sf"/>
</dbReference>
<evidence type="ECO:0000256" key="6">
    <source>
        <dbReference type="ARBA" id="ARBA00023136"/>
    </source>
</evidence>
<comment type="subcellular location">
    <subcellularLocation>
        <location evidence="1">Membrane</location>
        <topology evidence="1">Single-pass membrane protein</topology>
    </subcellularLocation>
</comment>
<keyword evidence="6" id="KW-0472">Membrane</keyword>
<reference evidence="9" key="1">
    <citation type="submission" date="2020-11" db="EMBL/GenBank/DDBJ databases">
        <authorList>
            <person name="Tran Van P."/>
        </authorList>
    </citation>
    <scope>NUCLEOTIDE SEQUENCE</scope>
</reference>
<dbReference type="Gene3D" id="3.40.50.10140">
    <property type="entry name" value="Toll/interleukin-1 receptor homology (TIR) domain"/>
    <property type="match status" value="1"/>
</dbReference>
<evidence type="ECO:0000313" key="9">
    <source>
        <dbReference type="EMBL" id="CAD7394671.1"/>
    </source>
</evidence>
<dbReference type="AlphaFoldDB" id="A0A7R9GTW1"/>